<keyword evidence="2" id="KW-0812">Transmembrane</keyword>
<name>A0ABV7YHI7_9ACTN</name>
<gene>
    <name evidence="3" type="ORF">ACFOUW_24830</name>
</gene>
<comment type="caution">
    <text evidence="3">The sequence shown here is derived from an EMBL/GenBank/DDBJ whole genome shotgun (WGS) entry which is preliminary data.</text>
</comment>
<feature type="transmembrane region" description="Helical" evidence="2">
    <location>
        <begin position="191"/>
        <end position="211"/>
    </location>
</feature>
<evidence type="ECO:0000256" key="1">
    <source>
        <dbReference type="SAM" id="MobiDB-lite"/>
    </source>
</evidence>
<proteinExistence type="predicted"/>
<evidence type="ECO:0000313" key="3">
    <source>
        <dbReference type="EMBL" id="MFC3764082.1"/>
    </source>
</evidence>
<feature type="transmembrane region" description="Helical" evidence="2">
    <location>
        <begin position="304"/>
        <end position="324"/>
    </location>
</feature>
<reference evidence="4" key="1">
    <citation type="journal article" date="2019" name="Int. J. Syst. Evol. Microbiol.">
        <title>The Global Catalogue of Microorganisms (GCM) 10K type strain sequencing project: providing services to taxonomists for standard genome sequencing and annotation.</title>
        <authorList>
            <consortium name="The Broad Institute Genomics Platform"/>
            <consortium name="The Broad Institute Genome Sequencing Center for Infectious Disease"/>
            <person name="Wu L."/>
            <person name="Ma J."/>
        </authorList>
    </citation>
    <scope>NUCLEOTIDE SEQUENCE [LARGE SCALE GENOMIC DNA]</scope>
    <source>
        <strain evidence="4">CGMCC 4.7241</strain>
    </source>
</reference>
<evidence type="ECO:0008006" key="5">
    <source>
        <dbReference type="Google" id="ProtNLM"/>
    </source>
</evidence>
<feature type="transmembrane region" description="Helical" evidence="2">
    <location>
        <begin position="157"/>
        <end position="179"/>
    </location>
</feature>
<keyword evidence="2" id="KW-1133">Transmembrane helix</keyword>
<evidence type="ECO:0000313" key="4">
    <source>
        <dbReference type="Proteomes" id="UP001595699"/>
    </source>
</evidence>
<feature type="region of interest" description="Disordered" evidence="1">
    <location>
        <begin position="330"/>
        <end position="357"/>
    </location>
</feature>
<dbReference type="RefSeq" id="WP_205116061.1">
    <property type="nucleotide sequence ID" value="NZ_JAFBCM010000001.1"/>
</dbReference>
<keyword evidence="4" id="KW-1185">Reference proteome</keyword>
<evidence type="ECO:0000256" key="2">
    <source>
        <dbReference type="SAM" id="Phobius"/>
    </source>
</evidence>
<feature type="compositionally biased region" description="Basic and acidic residues" evidence="1">
    <location>
        <begin position="345"/>
        <end position="357"/>
    </location>
</feature>
<sequence>MATSHAPRPVAVGVLAALVGALVAIVLGFLTFGVQATLAPKDVPLAIATSQPQLAQLAQRLTAQGGDDVEWTLTSPNEARQLLADKEVYGVLELEPGKATVRTSGAINPTGTQLAQQILTGAAQGLAAASAQRGAPTVEIVQAAEQPASPAGRTAPLAASALLWIAGLVAAAAFALMAARTGRKPGVGARLVEVSSAAVVATGVAGGFVALWDSTLNLDARTWGFLLLVAFGFAAIQGGVVRLLGIRALAILAPLYLMAPAVAGQIPELLNSAYRVLLWSWTPFRFSSEGLRSLLFGSPEAPDVTTAIWVFAGLALAGLVVLVWPSRRVNEPPAEPGPEDAGVPELDRRGRTRVDVE</sequence>
<accession>A0ABV7YHI7</accession>
<organism evidence="3 4">
    <name type="scientific">Tenggerimyces flavus</name>
    <dbReference type="NCBI Taxonomy" id="1708749"/>
    <lineage>
        <taxon>Bacteria</taxon>
        <taxon>Bacillati</taxon>
        <taxon>Actinomycetota</taxon>
        <taxon>Actinomycetes</taxon>
        <taxon>Propionibacteriales</taxon>
        <taxon>Nocardioidaceae</taxon>
        <taxon>Tenggerimyces</taxon>
    </lineage>
</organism>
<feature type="transmembrane region" description="Helical" evidence="2">
    <location>
        <begin position="12"/>
        <end position="34"/>
    </location>
</feature>
<dbReference type="Proteomes" id="UP001595699">
    <property type="component" value="Unassembled WGS sequence"/>
</dbReference>
<protein>
    <recommendedName>
        <fullName evidence="5">ABC transporter permease</fullName>
    </recommendedName>
</protein>
<dbReference type="EMBL" id="JBHRZH010000022">
    <property type="protein sequence ID" value="MFC3764082.1"/>
    <property type="molecule type" value="Genomic_DNA"/>
</dbReference>
<feature type="transmembrane region" description="Helical" evidence="2">
    <location>
        <begin position="223"/>
        <end position="241"/>
    </location>
</feature>
<keyword evidence="2" id="KW-0472">Membrane</keyword>
<feature type="transmembrane region" description="Helical" evidence="2">
    <location>
        <begin position="248"/>
        <end position="266"/>
    </location>
</feature>